<evidence type="ECO:0000313" key="3">
    <source>
        <dbReference type="Proteomes" id="UP000639403"/>
    </source>
</evidence>
<name>A0A8H7TZ03_9APHY</name>
<reference evidence="2" key="2">
    <citation type="journal article" name="Front. Microbiol.">
        <title>Degradative Capacity of Two Strains of Rhodonia placenta: From Phenotype to Genotype.</title>
        <authorList>
            <person name="Kolle M."/>
            <person name="Horta M.A.C."/>
            <person name="Nowrousian M."/>
            <person name="Ohm R.A."/>
            <person name="Benz J.P."/>
            <person name="Pilgard A."/>
        </authorList>
    </citation>
    <scope>NUCLEOTIDE SEQUENCE</scope>
    <source>
        <strain evidence="2">FPRL280</strain>
    </source>
</reference>
<accession>A0A8H7TZ03</accession>
<dbReference type="Proteomes" id="UP000639403">
    <property type="component" value="Unassembled WGS sequence"/>
</dbReference>
<sequence length="251" mass="27567">MAETASDFNNIPGYTTIGTMFGTVLYGIAVAQMYYYTCNYTKDPIWLKILISMLRITDTFKEISCIVVSAILKALMSATSLAIVSATMYVLSTEDTIALQNIDKLTIALDVISLLTDLYITVSLCVIFRSTRVPSQPSLLRNATGRSEGILGRLTKYTANRGILLWYGAVWIKQSCSGLYVGLQDGNGCDRNCFILAWLPLNARHYINEAGEPVSILVSSFIVRWSPSPRSVDASTGASLPHCSMEMPTMV</sequence>
<evidence type="ECO:0000256" key="1">
    <source>
        <dbReference type="SAM" id="Phobius"/>
    </source>
</evidence>
<keyword evidence="1" id="KW-0472">Membrane</keyword>
<feature type="transmembrane region" description="Helical" evidence="1">
    <location>
        <begin position="12"/>
        <end position="36"/>
    </location>
</feature>
<feature type="transmembrane region" description="Helical" evidence="1">
    <location>
        <begin position="63"/>
        <end position="91"/>
    </location>
</feature>
<protein>
    <submittedName>
        <fullName evidence="2">Uncharacterized protein</fullName>
    </submittedName>
</protein>
<dbReference type="AlphaFoldDB" id="A0A8H7TZ03"/>
<dbReference type="EMBL" id="JADOXO010000278">
    <property type="protein sequence ID" value="KAF9807387.1"/>
    <property type="molecule type" value="Genomic_DNA"/>
</dbReference>
<comment type="caution">
    <text evidence="2">The sequence shown here is derived from an EMBL/GenBank/DDBJ whole genome shotgun (WGS) entry which is preliminary data.</text>
</comment>
<organism evidence="2 3">
    <name type="scientific">Rhodonia placenta</name>
    <dbReference type="NCBI Taxonomy" id="104341"/>
    <lineage>
        <taxon>Eukaryota</taxon>
        <taxon>Fungi</taxon>
        <taxon>Dikarya</taxon>
        <taxon>Basidiomycota</taxon>
        <taxon>Agaricomycotina</taxon>
        <taxon>Agaricomycetes</taxon>
        <taxon>Polyporales</taxon>
        <taxon>Adustoporiaceae</taxon>
        <taxon>Rhodonia</taxon>
    </lineage>
</organism>
<reference evidence="2" key="1">
    <citation type="submission" date="2020-11" db="EMBL/GenBank/DDBJ databases">
        <authorList>
            <person name="Koelle M."/>
            <person name="Horta M.A.C."/>
            <person name="Nowrousian M."/>
            <person name="Ohm R.A."/>
            <person name="Benz P."/>
            <person name="Pilgard A."/>
        </authorList>
    </citation>
    <scope>NUCLEOTIDE SEQUENCE</scope>
    <source>
        <strain evidence="2">FPRL280</strain>
    </source>
</reference>
<evidence type="ECO:0000313" key="2">
    <source>
        <dbReference type="EMBL" id="KAF9807387.1"/>
    </source>
</evidence>
<feature type="transmembrane region" description="Helical" evidence="1">
    <location>
        <begin position="111"/>
        <end position="131"/>
    </location>
</feature>
<proteinExistence type="predicted"/>
<gene>
    <name evidence="2" type="ORF">IEO21_08243</name>
</gene>
<keyword evidence="1" id="KW-1133">Transmembrane helix</keyword>
<keyword evidence="1" id="KW-0812">Transmembrane</keyword>